<dbReference type="PANTHER" id="PTHR33307:SF6">
    <property type="entry name" value="ALPHA-RHAMNOSIDASE (EUROFUNG)-RELATED"/>
    <property type="match status" value="1"/>
</dbReference>
<accession>A0A7W5DZM9</accession>
<feature type="compositionally biased region" description="Polar residues" evidence="4">
    <location>
        <begin position="156"/>
        <end position="165"/>
    </location>
</feature>
<dbReference type="PANTHER" id="PTHR33307">
    <property type="entry name" value="ALPHA-RHAMNOSIDASE (EUROFUNG)"/>
    <property type="match status" value="1"/>
</dbReference>
<keyword evidence="3 9" id="KW-0378">Hydrolase</keyword>
<protein>
    <recommendedName>
        <fullName evidence="2">alpha-L-rhamnosidase</fullName>
        <ecNumber evidence="2">3.2.1.40</ecNumber>
    </recommendedName>
</protein>
<dbReference type="Gene3D" id="2.60.420.10">
    <property type="entry name" value="Maltose phosphorylase, domain 3"/>
    <property type="match status" value="1"/>
</dbReference>
<dbReference type="EC" id="3.2.1.40" evidence="2"/>
<feature type="domain" description="Alpha-L-rhamnosidase six-hairpin glycosidase" evidence="7">
    <location>
        <begin position="553"/>
        <end position="886"/>
    </location>
</feature>
<evidence type="ECO:0000313" key="10">
    <source>
        <dbReference type="Proteomes" id="UP000536179"/>
    </source>
</evidence>
<evidence type="ECO:0000259" key="8">
    <source>
        <dbReference type="Pfam" id="PF17390"/>
    </source>
</evidence>
<dbReference type="Pfam" id="PF17389">
    <property type="entry name" value="Bac_rhamnosid6H"/>
    <property type="match status" value="1"/>
</dbReference>
<evidence type="ECO:0000256" key="2">
    <source>
        <dbReference type="ARBA" id="ARBA00012652"/>
    </source>
</evidence>
<dbReference type="SUPFAM" id="SSF48208">
    <property type="entry name" value="Six-hairpin glycosidases"/>
    <property type="match status" value="1"/>
</dbReference>
<organism evidence="9 10">
    <name type="scientific">Aporhodopirellula rubra</name>
    <dbReference type="NCBI Taxonomy" id="980271"/>
    <lineage>
        <taxon>Bacteria</taxon>
        <taxon>Pseudomonadati</taxon>
        <taxon>Planctomycetota</taxon>
        <taxon>Planctomycetia</taxon>
        <taxon>Pirellulales</taxon>
        <taxon>Pirellulaceae</taxon>
        <taxon>Aporhodopirellula</taxon>
    </lineage>
</organism>
<dbReference type="RefSeq" id="WP_246419848.1">
    <property type="nucleotide sequence ID" value="NZ_JACHXU010000010.1"/>
</dbReference>
<gene>
    <name evidence="9" type="ORF">FHS27_003297</name>
</gene>
<evidence type="ECO:0000259" key="7">
    <source>
        <dbReference type="Pfam" id="PF17389"/>
    </source>
</evidence>
<dbReference type="PIRSF" id="PIRSF010631">
    <property type="entry name" value="A-rhamnsds"/>
    <property type="match status" value="1"/>
</dbReference>
<name>A0A7W5DZM9_9BACT</name>
<dbReference type="Pfam" id="PF08531">
    <property type="entry name" value="Bac_rhamnosid_N"/>
    <property type="match status" value="1"/>
</dbReference>
<dbReference type="GO" id="GO:0005975">
    <property type="term" value="P:carbohydrate metabolic process"/>
    <property type="evidence" value="ECO:0007669"/>
    <property type="project" value="InterPro"/>
</dbReference>
<feature type="domain" description="Alpha-L-rhamnosidase C-terminal" evidence="8">
    <location>
        <begin position="902"/>
        <end position="966"/>
    </location>
</feature>
<dbReference type="Gene3D" id="2.60.120.260">
    <property type="entry name" value="Galactose-binding domain-like"/>
    <property type="match status" value="2"/>
</dbReference>
<comment type="catalytic activity">
    <reaction evidence="1">
        <text>Hydrolysis of terminal non-reducing alpha-L-rhamnose residues in alpha-L-rhamnosides.</text>
        <dbReference type="EC" id="3.2.1.40"/>
    </reaction>
</comment>
<dbReference type="AlphaFoldDB" id="A0A7W5DZM9"/>
<dbReference type="InterPro" id="IPR016007">
    <property type="entry name" value="Alpha_rhamnosid"/>
</dbReference>
<dbReference type="EMBL" id="JACHXU010000010">
    <property type="protein sequence ID" value="MBB3207476.1"/>
    <property type="molecule type" value="Genomic_DNA"/>
</dbReference>
<feature type="region of interest" description="Disordered" evidence="4">
    <location>
        <begin position="147"/>
        <end position="172"/>
    </location>
</feature>
<dbReference type="InterPro" id="IPR013783">
    <property type="entry name" value="Ig-like_fold"/>
</dbReference>
<dbReference type="InterPro" id="IPR012341">
    <property type="entry name" value="6hp_glycosidase-like_sf"/>
</dbReference>
<dbReference type="PROSITE" id="PS51257">
    <property type="entry name" value="PROKAR_LIPOPROTEIN"/>
    <property type="match status" value="1"/>
</dbReference>
<evidence type="ECO:0000256" key="1">
    <source>
        <dbReference type="ARBA" id="ARBA00001445"/>
    </source>
</evidence>
<dbReference type="Proteomes" id="UP000536179">
    <property type="component" value="Unassembled WGS sequence"/>
</dbReference>
<keyword evidence="9" id="KW-0326">Glycosidase</keyword>
<dbReference type="Gene3D" id="1.50.10.10">
    <property type="match status" value="1"/>
</dbReference>
<comment type="caution">
    <text evidence="9">The sequence shown here is derived from an EMBL/GenBank/DDBJ whole genome shotgun (WGS) entry which is preliminary data.</text>
</comment>
<dbReference type="InterPro" id="IPR013737">
    <property type="entry name" value="Bac_rhamnosid_N"/>
</dbReference>
<dbReference type="InterPro" id="IPR008902">
    <property type="entry name" value="Rhamnosid_concanavalin"/>
</dbReference>
<dbReference type="Pfam" id="PF05592">
    <property type="entry name" value="Bac_rhamnosid"/>
    <property type="match status" value="1"/>
</dbReference>
<dbReference type="InterPro" id="IPR008928">
    <property type="entry name" value="6-hairpin_glycosidase_sf"/>
</dbReference>
<feature type="domain" description="Bacterial alpha-L-rhamnosidase N-terminal" evidence="6">
    <location>
        <begin position="229"/>
        <end position="396"/>
    </location>
</feature>
<evidence type="ECO:0000256" key="4">
    <source>
        <dbReference type="SAM" id="MobiDB-lite"/>
    </source>
</evidence>
<dbReference type="GO" id="GO:0030596">
    <property type="term" value="F:alpha-L-rhamnosidase activity"/>
    <property type="evidence" value="ECO:0007669"/>
    <property type="project" value="UniProtKB-EC"/>
</dbReference>
<keyword evidence="10" id="KW-1185">Reference proteome</keyword>
<dbReference type="Pfam" id="PF25788">
    <property type="entry name" value="Ig_Rha78A_N"/>
    <property type="match status" value="1"/>
</dbReference>
<dbReference type="Gene3D" id="2.60.40.10">
    <property type="entry name" value="Immunoglobulins"/>
    <property type="match status" value="1"/>
</dbReference>
<proteinExistence type="predicted"/>
<reference evidence="9 10" key="1">
    <citation type="submission" date="2020-08" db="EMBL/GenBank/DDBJ databases">
        <title>Genomic Encyclopedia of Type Strains, Phase III (KMG-III): the genomes of soil and plant-associated and newly described type strains.</title>
        <authorList>
            <person name="Whitman W."/>
        </authorList>
    </citation>
    <scope>NUCLEOTIDE SEQUENCE [LARGE SCALE GENOMIC DNA]</scope>
    <source>
        <strain evidence="9 10">CECT 8075</strain>
    </source>
</reference>
<evidence type="ECO:0000313" key="9">
    <source>
        <dbReference type="EMBL" id="MBB3207476.1"/>
    </source>
</evidence>
<dbReference type="Pfam" id="PF17390">
    <property type="entry name" value="Bac_rhamnosid_C"/>
    <property type="match status" value="1"/>
</dbReference>
<evidence type="ECO:0000259" key="6">
    <source>
        <dbReference type="Pfam" id="PF08531"/>
    </source>
</evidence>
<evidence type="ECO:0000259" key="5">
    <source>
        <dbReference type="Pfam" id="PF05592"/>
    </source>
</evidence>
<evidence type="ECO:0000256" key="3">
    <source>
        <dbReference type="ARBA" id="ARBA00022801"/>
    </source>
</evidence>
<dbReference type="InterPro" id="IPR035396">
    <property type="entry name" value="Bac_rhamnosid6H"/>
</dbReference>
<dbReference type="InterPro" id="IPR035398">
    <property type="entry name" value="Bac_rhamnosid_C"/>
</dbReference>
<sequence>MSCTTVRRSAMSFRGGNWAAKNIGAFVLIVMACVFAAPSIQAATPIDLRCDGNTNPIATTATPTLSWRIESTDRAIKQSAWRVLVSSTAELLREGKGDLWDSGRLTATRSPQVVYEGKPLTAGQTCHWRVCSWTKGEGVIGEGVIGKQVTGDRATGDSNRNTEGSSDGLGGETESWSEFAFWEVAPNVPSQWRGAQWIDDGKPLPTDDAAFYENDPAPRMRHEFSLEKPVVKARLHVAGLGYFAASLNGAHVGDHELDSVWTAFDKRILYSTFDVSDQLQQGDNCLGVELGNGWFNPLPLRMWGHRNIRGSIETGRPRAIVCLVVDHADGTQSTITTNENWKFAEGPTLFNSVYLGEVLDARLDQPGWDTPQFDATDWSPVHLVDASLEPLQPLTTTPPIRAGVVIDAVAITEPAPGIQIVDFGQNFTGVPEISLDAPAGTEVQFRFGELLYPDGTLNPMTSVCGQIKGTRKMDDGTIISKGGPGAPEFAWQSDRYTCRGDGPETYRPKFTFHGFRFMEVTSLPSADESSSDVRVALSIEDVKGIPLRSDVTSTGEFSCSNDRLNAIQEMTRNTFLANIVGVQSHCPHRERFGYGGDIAATSEAFLMNFDMAGFYAKTVRDWADAARPDGNLTDTAPFVGIHYCGVGWAMAHPLLLEQLYQHYGNESLVEEQLPVAIRWLELENSKRKDGLVTKGLGDHEALSRSGGPVITTAMFIDTARRVARLSRVVGRESDADRFEAMADDATTAWADSFLDAPSGKVDDGSQTRQSLALGFGAAPMTSRPAIFEQMVSAIQTPALASKPGTEVTAGPHLTTGIFGTRMVMEELSENGRTDLAYELANRDSFPSWGWMLKNDATTLWEHWAGSDGTFSNNHPMLGSVSAWFFRWLGGIQISPDAVAADRLVICPHVVPDLEWVKCSHNTVRGLVVSNWTTTADTISLDITIPPDATAEVVFPVHARSISERGKRLDEVDGIKVLTPGRRVEIGSGQYRFELALD</sequence>
<feature type="domain" description="Alpha-L-rhamnosidase concanavalin-like" evidence="5">
    <location>
        <begin position="416"/>
        <end position="526"/>
    </location>
</feature>